<evidence type="ECO:0000313" key="1">
    <source>
        <dbReference type="EMBL" id="MSU02818.1"/>
    </source>
</evidence>
<reference evidence="1 2" key="1">
    <citation type="submission" date="2019-09" db="EMBL/GenBank/DDBJ databases">
        <title>In-depth cultivation of the pig gut microbiome towards novel bacterial diversity and tailored functional studies.</title>
        <authorList>
            <person name="Wylensek D."/>
            <person name="Hitch T.C.A."/>
            <person name="Clavel T."/>
        </authorList>
    </citation>
    <scope>NUCLEOTIDE SEQUENCE [LARGE SCALE GENOMIC DNA]</scope>
    <source>
        <strain evidence="1 2">WCA3-693-APC-4?</strain>
    </source>
</reference>
<comment type="caution">
    <text evidence="1">The sequence shown here is derived from an EMBL/GenBank/DDBJ whole genome shotgun (WGS) entry which is preliminary data.</text>
</comment>
<protein>
    <submittedName>
        <fullName evidence="1">Lactate dehydrogenase</fullName>
    </submittedName>
</protein>
<dbReference type="Proteomes" id="UP000469523">
    <property type="component" value="Unassembled WGS sequence"/>
</dbReference>
<dbReference type="SUPFAM" id="SSF51735">
    <property type="entry name" value="NAD(P)-binding Rossmann-fold domains"/>
    <property type="match status" value="1"/>
</dbReference>
<accession>A0A6N7Y2X6</accession>
<dbReference type="RefSeq" id="WP_154442007.1">
    <property type="nucleotide sequence ID" value="NZ_VUNQ01000044.1"/>
</dbReference>
<sequence>MYEKFKFYKFRDNYLFSLCKYNELNEVSEEEIKSISDLIYFLNPMNPINSRKSFAISSPSLLYLKEEGLNILQLDSVDYSSHIPSWIIDKINERKIMSINTNYPSWKNLLLKPIKKKWRLNLIALGDVGSTLLIGLRLLGGEFIDTIGIYDRNLNRLKRWEYELNQIRRPFDELAFPKVIPLEEDDLFDCDMFIFCASKGIPPVGSDITDVRMAQLKSNSEIIGEYSKLARERNFQGIFAVVSDPVDLLCKVAFLESNKDNEGNMDFKGLSSDQIIGYGLGVMNGRACFYAEQSSEMIHYIEEGRVFGPHGEGLIVADSIKNYNEEISNYLTDKTINANKEVRGFGYKPFVAPSLSSGALSIISTINGNWFYGSTYMKEVYMGSKCRLLPSGIEVEQLDLSNELFSKLQETYNKLAMII</sequence>
<organism evidence="1 2">
    <name type="scientific">Tissierella pigra</name>
    <dbReference type="NCBI Taxonomy" id="2607614"/>
    <lineage>
        <taxon>Bacteria</taxon>
        <taxon>Bacillati</taxon>
        <taxon>Bacillota</taxon>
        <taxon>Tissierellia</taxon>
        <taxon>Tissierellales</taxon>
        <taxon>Tissierellaceae</taxon>
        <taxon>Tissierella</taxon>
    </lineage>
</organism>
<dbReference type="InterPro" id="IPR036291">
    <property type="entry name" value="NAD(P)-bd_dom_sf"/>
</dbReference>
<gene>
    <name evidence="1" type="ORF">FYJ83_15250</name>
</gene>
<dbReference type="AlphaFoldDB" id="A0A6N7Y2X6"/>
<dbReference type="Gene3D" id="3.40.50.720">
    <property type="entry name" value="NAD(P)-binding Rossmann-like Domain"/>
    <property type="match status" value="1"/>
</dbReference>
<proteinExistence type="predicted"/>
<name>A0A6N7Y2X6_9FIRM</name>
<keyword evidence="2" id="KW-1185">Reference proteome</keyword>
<dbReference type="EMBL" id="VUNQ01000044">
    <property type="protein sequence ID" value="MSU02818.1"/>
    <property type="molecule type" value="Genomic_DNA"/>
</dbReference>
<evidence type="ECO:0000313" key="2">
    <source>
        <dbReference type="Proteomes" id="UP000469523"/>
    </source>
</evidence>